<feature type="chain" id="PRO_5046285027" description="Fibronectin type-III domain-containing protein" evidence="1">
    <location>
        <begin position="34"/>
        <end position="702"/>
    </location>
</feature>
<name>A0ABX0XEB1_9BACT</name>
<keyword evidence="4" id="KW-1185">Reference proteome</keyword>
<dbReference type="Pfam" id="PF18962">
    <property type="entry name" value="Por_Secre_tail"/>
    <property type="match status" value="1"/>
</dbReference>
<organism evidence="3 4">
    <name type="scientific">Neolewinella antarctica</name>
    <dbReference type="NCBI Taxonomy" id="442734"/>
    <lineage>
        <taxon>Bacteria</taxon>
        <taxon>Pseudomonadati</taxon>
        <taxon>Bacteroidota</taxon>
        <taxon>Saprospiria</taxon>
        <taxon>Saprospirales</taxon>
        <taxon>Lewinellaceae</taxon>
        <taxon>Neolewinella</taxon>
    </lineage>
</organism>
<dbReference type="InterPro" id="IPR036116">
    <property type="entry name" value="FN3_sf"/>
</dbReference>
<evidence type="ECO:0000313" key="4">
    <source>
        <dbReference type="Proteomes" id="UP000770785"/>
    </source>
</evidence>
<comment type="caution">
    <text evidence="3">The sequence shown here is derived from an EMBL/GenBank/DDBJ whole genome shotgun (WGS) entry which is preliminary data.</text>
</comment>
<dbReference type="SUPFAM" id="SSF51126">
    <property type="entry name" value="Pectin lyase-like"/>
    <property type="match status" value="1"/>
</dbReference>
<dbReference type="Gene3D" id="2.60.40.10">
    <property type="entry name" value="Immunoglobulins"/>
    <property type="match status" value="1"/>
</dbReference>
<dbReference type="InterPro" id="IPR026444">
    <property type="entry name" value="Secre_tail"/>
</dbReference>
<dbReference type="InterPro" id="IPR011050">
    <property type="entry name" value="Pectin_lyase_fold/virulence"/>
</dbReference>
<gene>
    <name evidence="3" type="ORF">GGR27_003170</name>
</gene>
<dbReference type="InterPro" id="IPR012334">
    <property type="entry name" value="Pectin_lyas_fold"/>
</dbReference>
<dbReference type="RefSeq" id="WP_168038940.1">
    <property type="nucleotide sequence ID" value="NZ_JAATJH010000005.1"/>
</dbReference>
<evidence type="ECO:0000313" key="3">
    <source>
        <dbReference type="EMBL" id="NJC27653.1"/>
    </source>
</evidence>
<reference evidence="3 4" key="1">
    <citation type="submission" date="2020-03" db="EMBL/GenBank/DDBJ databases">
        <title>Genomic Encyclopedia of Type Strains, Phase IV (KMG-IV): sequencing the most valuable type-strain genomes for metagenomic binning, comparative biology and taxonomic classification.</title>
        <authorList>
            <person name="Goeker M."/>
        </authorList>
    </citation>
    <scope>NUCLEOTIDE SEQUENCE [LARGE SCALE GENOMIC DNA]</scope>
    <source>
        <strain evidence="3 4">DSM 105096</strain>
    </source>
</reference>
<proteinExistence type="predicted"/>
<protein>
    <recommendedName>
        <fullName evidence="2">Fibronectin type-III domain-containing protein</fullName>
    </recommendedName>
</protein>
<dbReference type="InterPro" id="IPR013783">
    <property type="entry name" value="Ig-like_fold"/>
</dbReference>
<feature type="signal peptide" evidence="1">
    <location>
        <begin position="1"/>
        <end position="33"/>
    </location>
</feature>
<dbReference type="Gene3D" id="2.160.20.10">
    <property type="entry name" value="Single-stranded right-handed beta-helix, Pectin lyase-like"/>
    <property type="match status" value="1"/>
</dbReference>
<dbReference type="EMBL" id="JAATJH010000005">
    <property type="protein sequence ID" value="NJC27653.1"/>
    <property type="molecule type" value="Genomic_DNA"/>
</dbReference>
<dbReference type="SUPFAM" id="SSF49265">
    <property type="entry name" value="Fibronectin type III"/>
    <property type="match status" value="1"/>
</dbReference>
<feature type="domain" description="Fibronectin type-III" evidence="2">
    <location>
        <begin position="531"/>
        <end position="624"/>
    </location>
</feature>
<sequence>MPNQFPIYFLPRRVLTLLFLCSAALNLTAQATAEIVYFDQDSCLRYRADNQNNYLPDFSHAGYKNGTTALPTVPTVLTIQPVAGDNTASIQAALNQVADRTPDANGYRGALLLDPGTYVVSGQLFMRASGVVLRGSGQGTDASANTIISGVGNVPEKRDLIVVRGEGSPTWRNPVAGSTSNVTSDFVPAGSRSLEVAAAEFYRVGDKVIITQPSTPEWLASIDNGATADDAGWSPGTIDLYYNRVITGVNIPENKVTLDVPVFDHLDRALAQSEIYVFDDRTILREVGIENLRIDIESTDPLDEDHARNAIFLNGVEDAWVRNVTALHFSYALVDMSVSNRVTVTGCSAREPHSPITGGRRYNFCVSTFTNNVLFTDNRAEGGRHSFVSNGTSSVSGIVFHDAVSDNDYSPSEGHRRWSQGLLYDNIDFINSSTRNLIGLYNRGSFGTGHGWASTNSVAWNVSTPPTRGIIIQQPPRRQNYAVGCRSNVTGAGPFAQPAGYIELSNQELAIPSLYAAQLAQRMARGVGPDAPARLSRVPLPGSDISLRWIDVAANETGYEVVVSSDGGATDSVLVTLPPNTFFYATPYPTGSGEFIYRVYATGADCPSPFSNTLTFTGSGTTATREAAAAEFTVSPNPVTDRLTIAADEPYESVEVFNAGGALILKSGRQDTLDASRWPAGIYFLKIKMRNGEYLSSQIVKK</sequence>
<keyword evidence="1" id="KW-0732">Signal</keyword>
<dbReference type="Proteomes" id="UP000770785">
    <property type="component" value="Unassembled WGS sequence"/>
</dbReference>
<dbReference type="NCBIfam" id="TIGR04183">
    <property type="entry name" value="Por_Secre_tail"/>
    <property type="match status" value="1"/>
</dbReference>
<dbReference type="InterPro" id="IPR003961">
    <property type="entry name" value="FN3_dom"/>
</dbReference>
<evidence type="ECO:0000256" key="1">
    <source>
        <dbReference type="SAM" id="SignalP"/>
    </source>
</evidence>
<evidence type="ECO:0000259" key="2">
    <source>
        <dbReference type="PROSITE" id="PS50853"/>
    </source>
</evidence>
<dbReference type="PROSITE" id="PS50853">
    <property type="entry name" value="FN3"/>
    <property type="match status" value="1"/>
</dbReference>
<accession>A0ABX0XEB1</accession>